<name>A0A6M3J2C7_9ZZZZ</name>
<dbReference type="EMBL" id="MT141509">
    <property type="protein sequence ID" value="QJA63920.1"/>
    <property type="molecule type" value="Genomic_DNA"/>
</dbReference>
<evidence type="ECO:0000313" key="1">
    <source>
        <dbReference type="EMBL" id="QJA63920.1"/>
    </source>
</evidence>
<proteinExistence type="predicted"/>
<accession>A0A6M3J2C7</accession>
<gene>
    <name evidence="1" type="ORF">MM415B00565_0004</name>
</gene>
<sequence>MAKEEMNFFDLVVDKVVNHIVEVQKVMHGKNQKPFQKEKLTEKEIEDLGV</sequence>
<protein>
    <submittedName>
        <fullName evidence="1">Uncharacterized protein</fullName>
    </submittedName>
</protein>
<dbReference type="AlphaFoldDB" id="A0A6M3J2C7"/>
<organism evidence="1">
    <name type="scientific">viral metagenome</name>
    <dbReference type="NCBI Taxonomy" id="1070528"/>
    <lineage>
        <taxon>unclassified sequences</taxon>
        <taxon>metagenomes</taxon>
        <taxon>organismal metagenomes</taxon>
    </lineage>
</organism>
<reference evidence="1" key="1">
    <citation type="submission" date="2020-03" db="EMBL/GenBank/DDBJ databases">
        <title>The deep terrestrial virosphere.</title>
        <authorList>
            <person name="Holmfeldt K."/>
            <person name="Nilsson E."/>
            <person name="Simone D."/>
            <person name="Lopez-Fernandez M."/>
            <person name="Wu X."/>
            <person name="de Brujin I."/>
            <person name="Lundin D."/>
            <person name="Andersson A."/>
            <person name="Bertilsson S."/>
            <person name="Dopson M."/>
        </authorList>
    </citation>
    <scope>NUCLEOTIDE SEQUENCE</scope>
    <source>
        <strain evidence="1">MM415B00565</strain>
    </source>
</reference>